<evidence type="ECO:0000313" key="2">
    <source>
        <dbReference type="Proteomes" id="UP000410984"/>
    </source>
</evidence>
<dbReference type="Gene3D" id="3.40.50.300">
    <property type="entry name" value="P-loop containing nucleotide triphosphate hydrolases"/>
    <property type="match status" value="1"/>
</dbReference>
<dbReference type="InterPro" id="IPR027417">
    <property type="entry name" value="P-loop_NTPase"/>
</dbReference>
<dbReference type="EMBL" id="CABFPH010000087">
    <property type="protein sequence ID" value="VUD73809.1"/>
    <property type="molecule type" value="Genomic_DNA"/>
</dbReference>
<dbReference type="Proteomes" id="UP000410984">
    <property type="component" value="Unassembled WGS sequence"/>
</dbReference>
<name>A0A509EK09_9HYPH</name>
<organism evidence="1 2">
    <name type="scientific">Methylobacterium symbioticum</name>
    <dbReference type="NCBI Taxonomy" id="2584084"/>
    <lineage>
        <taxon>Bacteria</taxon>
        <taxon>Pseudomonadati</taxon>
        <taxon>Pseudomonadota</taxon>
        <taxon>Alphaproteobacteria</taxon>
        <taxon>Hyphomicrobiales</taxon>
        <taxon>Methylobacteriaceae</taxon>
        <taxon>Methylobacterium</taxon>
    </lineage>
</organism>
<keyword evidence="2" id="KW-1185">Reference proteome</keyword>
<accession>A0A509EK09</accession>
<dbReference type="AlphaFoldDB" id="A0A509EK09"/>
<gene>
    <name evidence="1" type="ORF">MET9862_04429</name>
</gene>
<dbReference type="SUPFAM" id="SSF52540">
    <property type="entry name" value="P-loop containing nucleoside triphosphate hydrolases"/>
    <property type="match status" value="1"/>
</dbReference>
<evidence type="ECO:0008006" key="3">
    <source>
        <dbReference type="Google" id="ProtNLM"/>
    </source>
</evidence>
<reference evidence="1 2" key="1">
    <citation type="submission" date="2019-06" db="EMBL/GenBank/DDBJ databases">
        <authorList>
            <person name="Rodrigo-Torres L."/>
            <person name="Arahal R. D."/>
            <person name="Lucena T."/>
        </authorList>
    </citation>
    <scope>NUCLEOTIDE SEQUENCE [LARGE SCALE GENOMIC DNA]</scope>
    <source>
        <strain evidence="1 2">SB0023/3</strain>
    </source>
</reference>
<proteinExistence type="predicted"/>
<protein>
    <recommendedName>
        <fullName evidence="3">ABC transporter domain-containing protein</fullName>
    </recommendedName>
</protein>
<evidence type="ECO:0000313" key="1">
    <source>
        <dbReference type="EMBL" id="VUD73809.1"/>
    </source>
</evidence>
<sequence>MLLAATSRLLSVRNAIAPIFQAIARNAAALRGRSRANAVPAPLPRAGDLIARGVGAFDAATGERLAGVDARLAMPGHVAITGGRGSGARVLAAVLAGQVEPTAGAVTYGGHDLRSFDPAERARRIAYAAGEAILVEGPLRKNLLYGAASPPGDADLVDLLRLVGLDTLVYARGLTGRIDPAAEPDLARAVVAARVRMRDALRAERAERLVEPFDPALYNHQADLGANILFGEPVGPAFARPRLARHPYLRAVLEAEGLIRPLTEIGLAVARNSVEIFSDLPNDHPLFDAFSLFPASERGYFEDLVVRQADATLRRGPDGQRDRERLIGLALRYSEMRHRFGLIDAALEERIVAARHSFARMLPPPLRGAVEFYDPDRVNPAASLEENLLFGRISAGEAGAEARVRALVRRVLAEAGLEGQVYRLGLDSRVEPGAAAGLTEGALGPRERIAIDLVRCLVRRPDILVVAILLDERKPENFRERLAALRAARADRGLIVCLPDAVEPAELPPFDAVIHVAGNALVDA</sequence>